<protein>
    <submittedName>
        <fullName evidence="9">Uncharacterized protein</fullName>
    </submittedName>
</protein>
<dbReference type="PANTHER" id="PTHR24039">
    <property type="entry name" value="FIBRILLIN-RELATED"/>
    <property type="match status" value="1"/>
</dbReference>
<dbReference type="EMBL" id="JAHQIW010007405">
    <property type="protein sequence ID" value="KAJ1374162.1"/>
    <property type="molecule type" value="Genomic_DNA"/>
</dbReference>
<evidence type="ECO:0000256" key="2">
    <source>
        <dbReference type="ARBA" id="ARBA00022729"/>
    </source>
</evidence>
<dbReference type="FunFam" id="2.10.25.10:FF:000038">
    <property type="entry name" value="Fibrillin 2"/>
    <property type="match status" value="1"/>
</dbReference>
<dbReference type="PROSITE" id="PS01186">
    <property type="entry name" value="EGF_2"/>
    <property type="match status" value="1"/>
</dbReference>
<dbReference type="InterPro" id="IPR000152">
    <property type="entry name" value="EGF-type_Asp/Asn_hydroxyl_site"/>
</dbReference>
<dbReference type="InterPro" id="IPR001881">
    <property type="entry name" value="EGF-like_Ca-bd_dom"/>
</dbReference>
<dbReference type="InterPro" id="IPR013032">
    <property type="entry name" value="EGF-like_CS"/>
</dbReference>
<feature type="domain" description="EGF-like" evidence="8">
    <location>
        <begin position="37"/>
        <end position="76"/>
    </location>
</feature>
<dbReference type="InterPro" id="IPR057353">
    <property type="entry name" value="TNFR_nem"/>
</dbReference>
<feature type="domain" description="EGF-like" evidence="8">
    <location>
        <begin position="328"/>
        <end position="367"/>
    </location>
</feature>
<dbReference type="AlphaFoldDB" id="A0AAD5RD73"/>
<feature type="domain" description="SEA" evidence="7">
    <location>
        <begin position="684"/>
        <end position="809"/>
    </location>
</feature>
<dbReference type="PROSITE" id="PS00022">
    <property type="entry name" value="EGF_1"/>
    <property type="match status" value="1"/>
</dbReference>
<feature type="domain" description="EGF-like" evidence="8">
    <location>
        <begin position="941"/>
        <end position="979"/>
    </location>
</feature>
<evidence type="ECO:0000256" key="5">
    <source>
        <dbReference type="ARBA" id="ARBA00023180"/>
    </source>
</evidence>
<dbReference type="Pfam" id="PF25478">
    <property type="entry name" value="EGF_Mua-3"/>
    <property type="match status" value="1"/>
</dbReference>
<feature type="domain" description="EGF-like" evidence="8">
    <location>
        <begin position="811"/>
        <end position="847"/>
    </location>
</feature>
<evidence type="ECO:0000259" key="8">
    <source>
        <dbReference type="PROSITE" id="PS50026"/>
    </source>
</evidence>
<dbReference type="PROSITE" id="PS01187">
    <property type="entry name" value="EGF_CA"/>
    <property type="match status" value="1"/>
</dbReference>
<keyword evidence="3" id="KW-0677">Repeat</keyword>
<feature type="domain" description="EGF-like" evidence="8">
    <location>
        <begin position="858"/>
        <end position="897"/>
    </location>
</feature>
<dbReference type="SMART" id="SM00181">
    <property type="entry name" value="EGF"/>
    <property type="match status" value="12"/>
</dbReference>
<feature type="domain" description="EGF-like" evidence="8">
    <location>
        <begin position="184"/>
        <end position="223"/>
    </location>
</feature>
<feature type="domain" description="EGF-like" evidence="8">
    <location>
        <begin position="86"/>
        <end position="125"/>
    </location>
</feature>
<keyword evidence="2" id="KW-0732">Signal</keyword>
<keyword evidence="5" id="KW-0325">Glycoprotein</keyword>
<dbReference type="Pfam" id="PF12661">
    <property type="entry name" value="hEGF"/>
    <property type="match status" value="3"/>
</dbReference>
<dbReference type="InterPro" id="IPR009030">
    <property type="entry name" value="Growth_fac_rcpt_cys_sf"/>
</dbReference>
<dbReference type="Pfam" id="PF25314">
    <property type="entry name" value="TNFR_nem"/>
    <property type="match status" value="2"/>
</dbReference>
<evidence type="ECO:0000313" key="10">
    <source>
        <dbReference type="Proteomes" id="UP001196413"/>
    </source>
</evidence>
<dbReference type="InterPro" id="IPR018097">
    <property type="entry name" value="EGF_Ca-bd_CS"/>
</dbReference>
<evidence type="ECO:0000256" key="4">
    <source>
        <dbReference type="ARBA" id="ARBA00023157"/>
    </source>
</evidence>
<proteinExistence type="predicted"/>
<organism evidence="9 10">
    <name type="scientific">Parelaphostrongylus tenuis</name>
    <name type="common">Meningeal worm</name>
    <dbReference type="NCBI Taxonomy" id="148309"/>
    <lineage>
        <taxon>Eukaryota</taxon>
        <taxon>Metazoa</taxon>
        <taxon>Ecdysozoa</taxon>
        <taxon>Nematoda</taxon>
        <taxon>Chromadorea</taxon>
        <taxon>Rhabditida</taxon>
        <taxon>Rhabditina</taxon>
        <taxon>Rhabditomorpha</taxon>
        <taxon>Strongyloidea</taxon>
        <taxon>Metastrongylidae</taxon>
        <taxon>Parelaphostrongylus</taxon>
    </lineage>
</organism>
<dbReference type="Proteomes" id="UP001196413">
    <property type="component" value="Unassembled WGS sequence"/>
</dbReference>
<dbReference type="SMART" id="SM00200">
    <property type="entry name" value="SEA"/>
    <property type="match status" value="1"/>
</dbReference>
<gene>
    <name evidence="9" type="ORF">KIN20_036788</name>
</gene>
<dbReference type="SMART" id="SM00179">
    <property type="entry name" value="EGF_CA"/>
    <property type="match status" value="10"/>
</dbReference>
<dbReference type="PROSITE" id="PS50026">
    <property type="entry name" value="EGF_3"/>
    <property type="match status" value="10"/>
</dbReference>
<name>A0AAD5RD73_PARTN</name>
<dbReference type="SUPFAM" id="SSF57196">
    <property type="entry name" value="EGF/Laminin"/>
    <property type="match status" value="3"/>
</dbReference>
<feature type="disulfide bond" evidence="6">
    <location>
        <begin position="1012"/>
        <end position="1021"/>
    </location>
</feature>
<dbReference type="Gene3D" id="2.10.25.10">
    <property type="entry name" value="Laminin"/>
    <property type="match status" value="9"/>
</dbReference>
<dbReference type="InterPro" id="IPR000742">
    <property type="entry name" value="EGF"/>
</dbReference>
<evidence type="ECO:0000256" key="3">
    <source>
        <dbReference type="ARBA" id="ARBA00022737"/>
    </source>
</evidence>
<dbReference type="GO" id="GO:0005509">
    <property type="term" value="F:calcium ion binding"/>
    <property type="evidence" value="ECO:0007669"/>
    <property type="project" value="InterPro"/>
</dbReference>
<sequence>MPNALIWLMDSCVRCKEGFVDVSPNIQVFAGLECRALVDECASKTTNNCHEHAICIDTRDAYKCQCKEGYVDHDELRNPGRDCRKKNQICDSGRHDCDVNAQCIERGANDYECVCKAGYLDRSPLPHRTGRKCLERVCVDDSKHNCHAAAVCEEVDGPEKYTCKCRDGYVDANKQNPGRECRELVNECLDASLNDCDPAAICRDTPDSYECQCPIGSKDISKDPSKPGRNCFGLVNECFMPHLNNCSRFADCIDKEEGYECKCKPDYYDQRPEQPGTMCKFIINECLAENLNDCDEHATCVDTIDGYECKCNEPYVDHFPDSPGRVCRYNECEDPNMNDCDPNADCIDTDDGFICQCKAGFFDENIDPLKTGRVCIGLSIDRPHEAEKTTLSPNEIPCGNTHCKVDLREVCIGGTKCGCRPGESRKSPTEMCIPVIEVPIVVRVVDFDDEPLHYSTDFSKPTSPGHVEVVESFVKEIRCQIQRNQKCLMRETAKKLGISERNVRNIIENKLKPRNYTIYRVHFRCKKMKEEQLSKTRQKIRLMAGVRLSKVLLWIRRHSRWNHFTIARIDVNSSRRVSGSPRSWNQGLLVSGSVKLSGTEEVDKCKLFQNFAEQVKANAGHIDRLKVADDFTLLDPCRVEYQVVGTPCGASFCNKALGEECIAGKLCGCPKGQKRKDAQSPCRVVESFNLPLYVIRDGSYLLRFTPEIANPRDEKHKDLVSRFETGIAQSYNNTPLQKGFVAAEVNDIEEPSTRNASWVSGLLYNFTSHFVRGSVGEPSAVFTDLINYITKKNNYEIGNSKLFISPDQANPFSPCYASDCHPNAICTPLGRGYTCQCPAGYRDLDPARPGRQCLSYIGVNECEKPELNECSPNARCIDLDYLYKCECIPPYVNAAPEGAVPGSVCTIDYCSDVHFCPANSTCKNVGDQAGLGDTICLRPIDVDECALGLHNCSAAAICTDLKPGYECRCPDGYTDGNPAEPGRVCAALLCGLCHGHGDCIHDSVTNNVTCACVDGYSGEFCEVAPSNAGVILMTILALLLPSANTSMLPIPLCFGRRGVSEGSASGREILGSDYYTIPRAKLKPGYADEMMGHDNAAALGAYLDDGASISSGGSLEEVERRVTTDVTTREIRTTTVRDEMGNIVSRSQTVSHGPLETDTEQYAITSSDHFRQAADTGASTIFHTSAMGGDRARADGMYESDLEGSDVGDATYDRVTRVAQSHDFLPGADPRTGTERRRSEVLTSTTAKEVNYF</sequence>
<dbReference type="InterPro" id="IPR049883">
    <property type="entry name" value="NOTCH1_EGF-like"/>
</dbReference>
<evidence type="ECO:0000313" key="9">
    <source>
        <dbReference type="EMBL" id="KAJ1374162.1"/>
    </source>
</evidence>
<dbReference type="CDD" id="cd00054">
    <property type="entry name" value="EGF_CA"/>
    <property type="match status" value="5"/>
</dbReference>
<feature type="disulfide bond" evidence="6">
    <location>
        <begin position="993"/>
        <end position="1010"/>
    </location>
</feature>
<dbReference type="PROSITE" id="PS00010">
    <property type="entry name" value="ASX_HYDROXYL"/>
    <property type="match status" value="7"/>
</dbReference>
<reference evidence="9" key="1">
    <citation type="submission" date="2021-06" db="EMBL/GenBank/DDBJ databases">
        <title>Parelaphostrongylus tenuis whole genome reference sequence.</title>
        <authorList>
            <person name="Garwood T.J."/>
            <person name="Larsen P.A."/>
            <person name="Fountain-Jones N.M."/>
            <person name="Garbe J.R."/>
            <person name="Macchietto M.G."/>
            <person name="Kania S.A."/>
            <person name="Gerhold R.W."/>
            <person name="Richards J.E."/>
            <person name="Wolf T.M."/>
        </authorList>
    </citation>
    <scope>NUCLEOTIDE SEQUENCE</scope>
    <source>
        <strain evidence="9">MNPRO001-30</strain>
        <tissue evidence="9">Meninges</tissue>
    </source>
</reference>
<feature type="domain" description="EGF-like" evidence="8">
    <location>
        <begin position="234"/>
        <end position="273"/>
    </location>
</feature>
<evidence type="ECO:0000256" key="1">
    <source>
        <dbReference type="ARBA" id="ARBA00022536"/>
    </source>
</evidence>
<keyword evidence="10" id="KW-1185">Reference proteome</keyword>
<dbReference type="InterPro" id="IPR000082">
    <property type="entry name" value="SEA_dom"/>
</dbReference>
<evidence type="ECO:0000256" key="6">
    <source>
        <dbReference type="PROSITE-ProRule" id="PRU00076"/>
    </source>
</evidence>
<dbReference type="Pfam" id="PF07645">
    <property type="entry name" value="EGF_CA"/>
    <property type="match status" value="3"/>
</dbReference>
<keyword evidence="1 6" id="KW-0245">EGF-like domain</keyword>
<dbReference type="SUPFAM" id="SSF57184">
    <property type="entry name" value="Growth factor receptor domain"/>
    <property type="match status" value="2"/>
</dbReference>
<feature type="domain" description="EGF-like" evidence="8">
    <location>
        <begin position="282"/>
        <end position="321"/>
    </location>
</feature>
<dbReference type="PROSITE" id="PS50024">
    <property type="entry name" value="SEA"/>
    <property type="match status" value="1"/>
</dbReference>
<keyword evidence="4 6" id="KW-1015">Disulfide bond</keyword>
<feature type="domain" description="EGF-like" evidence="8">
    <location>
        <begin position="986"/>
        <end position="1022"/>
    </location>
</feature>
<evidence type="ECO:0000259" key="7">
    <source>
        <dbReference type="PROSITE" id="PS50024"/>
    </source>
</evidence>
<accession>A0AAD5RD73</accession>
<comment type="caution">
    <text evidence="9">The sequence shown here is derived from an EMBL/GenBank/DDBJ whole genome shotgun (WGS) entry which is preliminary data.</text>
</comment>
<comment type="caution">
    <text evidence="6">Lacks conserved residue(s) required for the propagation of feature annotation.</text>
</comment>
<dbReference type="PANTHER" id="PTHR24039:SF40">
    <property type="entry name" value="TRANSMEMBRANE MATRIX RECEPTOR MUP-4"/>
    <property type="match status" value="1"/>
</dbReference>
<dbReference type="Pfam" id="PF00008">
    <property type="entry name" value="EGF"/>
    <property type="match status" value="2"/>
</dbReference>